<keyword evidence="1 6" id="KW-0597">Phosphoprotein</keyword>
<evidence type="ECO:0000256" key="1">
    <source>
        <dbReference type="ARBA" id="ARBA00022553"/>
    </source>
</evidence>
<feature type="domain" description="Response regulatory" evidence="8">
    <location>
        <begin position="20"/>
        <end position="133"/>
    </location>
</feature>
<keyword evidence="2" id="KW-0902">Two-component regulatory system</keyword>
<feature type="DNA-binding region" description="OmpR/PhoB-type" evidence="7">
    <location>
        <begin position="145"/>
        <end position="244"/>
    </location>
</feature>
<evidence type="ECO:0000256" key="6">
    <source>
        <dbReference type="PROSITE-ProRule" id="PRU00169"/>
    </source>
</evidence>
<name>A0ABP9X176_9CHLR</name>
<gene>
    <name evidence="10" type="primary">walR_6</name>
    <name evidence="10" type="ORF">Hgul01_02960</name>
</gene>
<reference evidence="10 11" key="1">
    <citation type="submission" date="2024-02" db="EMBL/GenBank/DDBJ databases">
        <title>Herpetosiphon gulosus NBRC 112829.</title>
        <authorList>
            <person name="Ichikawa N."/>
            <person name="Katano-Makiyama Y."/>
            <person name="Hidaka K."/>
        </authorList>
    </citation>
    <scope>NUCLEOTIDE SEQUENCE [LARGE SCALE GENOMIC DNA]</scope>
    <source>
        <strain evidence="10 11">NBRC 112829</strain>
    </source>
</reference>
<keyword evidence="3" id="KW-0805">Transcription regulation</keyword>
<evidence type="ECO:0000256" key="4">
    <source>
        <dbReference type="ARBA" id="ARBA00023125"/>
    </source>
</evidence>
<accession>A0ABP9X176</accession>
<dbReference type="SMART" id="SM00448">
    <property type="entry name" value="REC"/>
    <property type="match status" value="1"/>
</dbReference>
<dbReference type="InterPro" id="IPR011006">
    <property type="entry name" value="CheY-like_superfamily"/>
</dbReference>
<dbReference type="Pfam" id="PF00486">
    <property type="entry name" value="Trans_reg_C"/>
    <property type="match status" value="1"/>
</dbReference>
<evidence type="ECO:0000256" key="2">
    <source>
        <dbReference type="ARBA" id="ARBA00023012"/>
    </source>
</evidence>
<evidence type="ECO:0000256" key="3">
    <source>
        <dbReference type="ARBA" id="ARBA00023015"/>
    </source>
</evidence>
<dbReference type="Gene3D" id="1.10.10.10">
    <property type="entry name" value="Winged helix-like DNA-binding domain superfamily/Winged helix DNA-binding domain"/>
    <property type="match status" value="1"/>
</dbReference>
<dbReference type="SMART" id="SM00862">
    <property type="entry name" value="Trans_reg_C"/>
    <property type="match status" value="1"/>
</dbReference>
<evidence type="ECO:0000313" key="11">
    <source>
        <dbReference type="Proteomes" id="UP001428290"/>
    </source>
</evidence>
<feature type="modified residue" description="4-aspartylphosphate" evidence="6">
    <location>
        <position position="69"/>
    </location>
</feature>
<evidence type="ECO:0000256" key="7">
    <source>
        <dbReference type="PROSITE-ProRule" id="PRU01091"/>
    </source>
</evidence>
<dbReference type="Gene3D" id="6.10.250.690">
    <property type="match status" value="1"/>
</dbReference>
<keyword evidence="11" id="KW-1185">Reference proteome</keyword>
<evidence type="ECO:0000313" key="10">
    <source>
        <dbReference type="EMBL" id="GAA5529154.1"/>
    </source>
</evidence>
<dbReference type="InterPro" id="IPR036388">
    <property type="entry name" value="WH-like_DNA-bd_sf"/>
</dbReference>
<sequence length="248" mass="28451">MRLLNRTNERHEDNNPHQRKILVADDDPAILRLVEVALSGQRYQLVTVSNGLEALKMYRDGEYQLLLIDVMMPYVDGFTVTERIRSRSDVPIIIITARDGTDDVVHGFELGADDYITKPFRTAELQARVEAIIRRVEGYQHRKASPIVRIGDLEIDEPRHKVLLAGEDVNLTPMEFELLYFLAANSGQVFDREVLFREVWGYEYVGQTNLVDVCVRRLREKIEEQPSKPRRILTVRGVGYKLADGGSL</sequence>
<dbReference type="InterPro" id="IPR001789">
    <property type="entry name" value="Sig_transdc_resp-reg_receiver"/>
</dbReference>
<dbReference type="InterPro" id="IPR001867">
    <property type="entry name" value="OmpR/PhoB-type_DNA-bd"/>
</dbReference>
<dbReference type="Pfam" id="PF00072">
    <property type="entry name" value="Response_reg"/>
    <property type="match status" value="1"/>
</dbReference>
<dbReference type="CDD" id="cd00383">
    <property type="entry name" value="trans_reg_C"/>
    <property type="match status" value="1"/>
</dbReference>
<evidence type="ECO:0000259" key="8">
    <source>
        <dbReference type="PROSITE" id="PS50110"/>
    </source>
</evidence>
<keyword evidence="4 7" id="KW-0238">DNA-binding</keyword>
<dbReference type="RefSeq" id="WP_345722766.1">
    <property type="nucleotide sequence ID" value="NZ_BAABRU010000010.1"/>
</dbReference>
<proteinExistence type="predicted"/>
<comment type="caution">
    <text evidence="10">The sequence shown here is derived from an EMBL/GenBank/DDBJ whole genome shotgun (WGS) entry which is preliminary data.</text>
</comment>
<protein>
    <submittedName>
        <fullName evidence="10">Transcriptional regulatory protein WalR</fullName>
    </submittedName>
</protein>
<dbReference type="InterPro" id="IPR039420">
    <property type="entry name" value="WalR-like"/>
</dbReference>
<organism evidence="10 11">
    <name type="scientific">Herpetosiphon gulosus</name>
    <dbReference type="NCBI Taxonomy" id="1973496"/>
    <lineage>
        <taxon>Bacteria</taxon>
        <taxon>Bacillati</taxon>
        <taxon>Chloroflexota</taxon>
        <taxon>Chloroflexia</taxon>
        <taxon>Herpetosiphonales</taxon>
        <taxon>Herpetosiphonaceae</taxon>
        <taxon>Herpetosiphon</taxon>
    </lineage>
</organism>
<dbReference type="PANTHER" id="PTHR48111:SF21">
    <property type="entry name" value="DNA-BINDING DUAL MASTER TRANSCRIPTIONAL REGULATOR RPAA"/>
    <property type="match status" value="1"/>
</dbReference>
<dbReference type="PROSITE" id="PS51755">
    <property type="entry name" value="OMPR_PHOB"/>
    <property type="match status" value="1"/>
</dbReference>
<dbReference type="PANTHER" id="PTHR48111">
    <property type="entry name" value="REGULATOR OF RPOS"/>
    <property type="match status" value="1"/>
</dbReference>
<evidence type="ECO:0000259" key="9">
    <source>
        <dbReference type="PROSITE" id="PS51755"/>
    </source>
</evidence>
<dbReference type="PROSITE" id="PS50110">
    <property type="entry name" value="RESPONSE_REGULATORY"/>
    <property type="match status" value="1"/>
</dbReference>
<keyword evidence="5" id="KW-0804">Transcription</keyword>
<evidence type="ECO:0000256" key="5">
    <source>
        <dbReference type="ARBA" id="ARBA00023163"/>
    </source>
</evidence>
<dbReference type="EMBL" id="BAABRU010000010">
    <property type="protein sequence ID" value="GAA5529154.1"/>
    <property type="molecule type" value="Genomic_DNA"/>
</dbReference>
<feature type="domain" description="OmpR/PhoB-type" evidence="9">
    <location>
        <begin position="145"/>
        <end position="244"/>
    </location>
</feature>
<dbReference type="CDD" id="cd17574">
    <property type="entry name" value="REC_OmpR"/>
    <property type="match status" value="1"/>
</dbReference>
<dbReference type="SUPFAM" id="SSF52172">
    <property type="entry name" value="CheY-like"/>
    <property type="match status" value="1"/>
</dbReference>
<dbReference type="Gene3D" id="3.40.50.2300">
    <property type="match status" value="1"/>
</dbReference>
<dbReference type="Proteomes" id="UP001428290">
    <property type="component" value="Unassembled WGS sequence"/>
</dbReference>